<dbReference type="GeneID" id="18925671"/>
<feature type="compositionally biased region" description="Polar residues" evidence="1">
    <location>
        <begin position="578"/>
        <end position="587"/>
    </location>
</feature>
<feature type="compositionally biased region" description="Pro residues" evidence="1">
    <location>
        <begin position="751"/>
        <end position="771"/>
    </location>
</feature>
<feature type="compositionally biased region" description="Low complexity" evidence="1">
    <location>
        <begin position="460"/>
        <end position="472"/>
    </location>
</feature>
<feature type="compositionally biased region" description="Low complexity" evidence="1">
    <location>
        <begin position="202"/>
        <end position="213"/>
    </location>
</feature>
<feature type="region of interest" description="Disordered" evidence="1">
    <location>
        <begin position="283"/>
        <end position="334"/>
    </location>
</feature>
<dbReference type="AlphaFoldDB" id="F4RDI7"/>
<dbReference type="HOGENOM" id="CLU_327070_0_0_1"/>
<evidence type="ECO:0000313" key="3">
    <source>
        <dbReference type="Proteomes" id="UP000001072"/>
    </source>
</evidence>
<name>F4RDI7_MELLP</name>
<dbReference type="EMBL" id="GL883097">
    <property type="protein sequence ID" value="EGG09602.1"/>
    <property type="molecule type" value="Genomic_DNA"/>
</dbReference>
<feature type="region of interest" description="Disordered" evidence="1">
    <location>
        <begin position="549"/>
        <end position="619"/>
    </location>
</feature>
<dbReference type="VEuPathDB" id="FungiDB:MELLADRAFT_115738"/>
<feature type="region of interest" description="Disordered" evidence="1">
    <location>
        <begin position="63"/>
        <end position="92"/>
    </location>
</feature>
<dbReference type="KEGG" id="mlr:MELLADRAFT_115738"/>
<protein>
    <submittedName>
        <fullName evidence="2">Uncharacterized protein</fullName>
    </submittedName>
</protein>
<proteinExistence type="predicted"/>
<feature type="region of interest" description="Disordered" evidence="1">
    <location>
        <begin position="176"/>
        <end position="261"/>
    </location>
</feature>
<sequence length="880" mass="97229">MPQNVGGQSFNPRYDLIVQDEEKMAKPEFKFPIVTASSHYSKFSQNHHHLPSRLSTSILQEVPTSTTKLNPQSQRQPQLQPQLQPPPPTNPTYRHLSLSHLKRLTLQPLNRPSRSIRSHFRNLSLSTPIITLPDHSTTSTTLAQSSLAPLRFHRHHPHPSDTASVSCITKIDTAPNSQIHHLPSPQPDPSHYQRLKTPRIRSLSTLPNSNSTSMDSERPYPPTRHHHHHHHSFSEVSLNQNDPYESGNVNSSESSSDSHKDLVSRQLWEELEQELGEKIEFPLDVNPSSQSSSPIPQQFDSMSTTSFPSFKAKPHSTYSTLSNELQPSSSKRNINLSPILQVNTPRGIASELRESMATPKPRRPSVPAPRELISQISTGIPPIHPDPLNNPVDTARTALHKLPSNLQSNESRRDSTASSEISLSAIFGNDTDSLEDSHDLEGFHQSQDARLSATLSTSSQLSMNLSNPSSSLTRPRYLSGESTGSELEVATPNDTMMHSLASSVKTSSIEPLNASLDALHLHQTDEMNEARELIDDSWVASSLPSTKPLIPLGSQHTRRQAKPSQSPLLVSGEIPISFTPNLNLSSHPTHKPRHSRRGSQRFRHAPHPSTSSSGSIADSQRACSYTSSITNATSNIEAYHPAFEPISSSRSKEANESRVLKAQSAPPGIHGKIQHSRVSSVISQASVPSTNNPPIPEKVITRRKRSASASVPRQRYSPPTSSLPEIPKDHPALKPRPSLDFRTHSTLLEFPKPPIRPCPPPPPPLPSLPLPPLPSMKLVPITRTLRRQRSQPTLEFSISKPIVPSPLNLSNIPSPPPSPDRFKKEEKGGVSSSGMNRLRCLSTSRSRLPFHHSRNKSEVNMIGYDLANSNQNVVRSTFED</sequence>
<dbReference type="OrthoDB" id="10443116at2759"/>
<keyword evidence="3" id="KW-1185">Reference proteome</keyword>
<feature type="compositionally biased region" description="Low complexity" evidence="1">
    <location>
        <begin position="245"/>
        <end position="255"/>
    </location>
</feature>
<feature type="compositionally biased region" description="Polar residues" evidence="1">
    <location>
        <begin position="676"/>
        <end position="690"/>
    </location>
</feature>
<feature type="compositionally biased region" description="Polar residues" evidence="1">
    <location>
        <begin position="299"/>
        <end position="308"/>
    </location>
</feature>
<dbReference type="RefSeq" id="XP_007407329.1">
    <property type="nucleotide sequence ID" value="XM_007407267.1"/>
</dbReference>
<feature type="compositionally biased region" description="Polar residues" evidence="1">
    <location>
        <begin position="316"/>
        <end position="334"/>
    </location>
</feature>
<feature type="region of interest" description="Disordered" evidence="1">
    <location>
        <begin position="805"/>
        <end position="859"/>
    </location>
</feature>
<feature type="compositionally biased region" description="Polar residues" evidence="1">
    <location>
        <begin position="608"/>
        <end position="619"/>
    </location>
</feature>
<dbReference type="InParanoid" id="F4RDI7"/>
<dbReference type="Proteomes" id="UP000001072">
    <property type="component" value="Unassembled WGS sequence"/>
</dbReference>
<feature type="compositionally biased region" description="Polar residues" evidence="1">
    <location>
        <begin position="707"/>
        <end position="723"/>
    </location>
</feature>
<feature type="region of interest" description="Disordered" evidence="1">
    <location>
        <begin position="647"/>
        <end position="771"/>
    </location>
</feature>
<reference evidence="3" key="1">
    <citation type="journal article" date="2011" name="Proc. Natl. Acad. Sci. U.S.A.">
        <title>Obligate biotrophy features unraveled by the genomic analysis of rust fungi.</title>
        <authorList>
            <person name="Duplessis S."/>
            <person name="Cuomo C.A."/>
            <person name="Lin Y.-C."/>
            <person name="Aerts A."/>
            <person name="Tisserant E."/>
            <person name="Veneault-Fourrey C."/>
            <person name="Joly D.L."/>
            <person name="Hacquard S."/>
            <person name="Amselem J."/>
            <person name="Cantarel B.L."/>
            <person name="Chiu R."/>
            <person name="Coutinho P.M."/>
            <person name="Feau N."/>
            <person name="Field M."/>
            <person name="Frey P."/>
            <person name="Gelhaye E."/>
            <person name="Goldberg J."/>
            <person name="Grabherr M.G."/>
            <person name="Kodira C.D."/>
            <person name="Kohler A."/>
            <person name="Kuees U."/>
            <person name="Lindquist E.A."/>
            <person name="Lucas S.M."/>
            <person name="Mago R."/>
            <person name="Mauceli E."/>
            <person name="Morin E."/>
            <person name="Murat C."/>
            <person name="Pangilinan J.L."/>
            <person name="Park R."/>
            <person name="Pearson M."/>
            <person name="Quesneville H."/>
            <person name="Rouhier N."/>
            <person name="Sakthikumar S."/>
            <person name="Salamov A.A."/>
            <person name="Schmutz J."/>
            <person name="Selles B."/>
            <person name="Shapiro H."/>
            <person name="Tanguay P."/>
            <person name="Tuskan G.A."/>
            <person name="Henrissat B."/>
            <person name="Van de Peer Y."/>
            <person name="Rouze P."/>
            <person name="Ellis J.G."/>
            <person name="Dodds P.N."/>
            <person name="Schein J.E."/>
            <person name="Zhong S."/>
            <person name="Hamelin R.C."/>
            <person name="Grigoriev I.V."/>
            <person name="Szabo L.J."/>
            <person name="Martin F."/>
        </authorList>
    </citation>
    <scope>NUCLEOTIDE SEQUENCE [LARGE SCALE GENOMIC DNA]</scope>
    <source>
        <strain evidence="3">98AG31 / pathotype 3-4-7</strain>
    </source>
</reference>
<feature type="region of interest" description="Disordered" evidence="1">
    <location>
        <begin position="460"/>
        <end position="485"/>
    </location>
</feature>
<evidence type="ECO:0000256" key="1">
    <source>
        <dbReference type="SAM" id="MobiDB-lite"/>
    </source>
</evidence>
<feature type="compositionally biased region" description="Low complexity" evidence="1">
    <location>
        <begin position="837"/>
        <end position="847"/>
    </location>
</feature>
<feature type="compositionally biased region" description="Low complexity" evidence="1">
    <location>
        <begin position="71"/>
        <end position="82"/>
    </location>
</feature>
<gene>
    <name evidence="2" type="ORF">MELLADRAFT_115738</name>
</gene>
<feature type="compositionally biased region" description="Basic and acidic residues" evidence="1">
    <location>
        <begin position="650"/>
        <end position="659"/>
    </location>
</feature>
<organism evidence="3">
    <name type="scientific">Melampsora larici-populina (strain 98AG31 / pathotype 3-4-7)</name>
    <name type="common">Poplar leaf rust fungus</name>
    <dbReference type="NCBI Taxonomy" id="747676"/>
    <lineage>
        <taxon>Eukaryota</taxon>
        <taxon>Fungi</taxon>
        <taxon>Dikarya</taxon>
        <taxon>Basidiomycota</taxon>
        <taxon>Pucciniomycotina</taxon>
        <taxon>Pucciniomycetes</taxon>
        <taxon>Pucciniales</taxon>
        <taxon>Melampsoraceae</taxon>
        <taxon>Melampsora</taxon>
    </lineage>
</organism>
<accession>F4RDI7</accession>
<feature type="compositionally biased region" description="Low complexity" evidence="1">
    <location>
        <begin position="287"/>
        <end position="298"/>
    </location>
</feature>
<evidence type="ECO:0000313" key="2">
    <source>
        <dbReference type="EMBL" id="EGG09602.1"/>
    </source>
</evidence>
<feature type="compositionally biased region" description="Basic residues" evidence="1">
    <location>
        <begin position="588"/>
        <end position="606"/>
    </location>
</feature>
<feature type="compositionally biased region" description="Basic and acidic residues" evidence="1">
    <location>
        <begin position="726"/>
        <end position="743"/>
    </location>
</feature>
<feature type="compositionally biased region" description="Polar residues" evidence="1">
    <location>
        <begin position="234"/>
        <end position="243"/>
    </location>
</feature>